<evidence type="ECO:0000313" key="2">
    <source>
        <dbReference type="EMBL" id="GAA2026890.1"/>
    </source>
</evidence>
<dbReference type="RefSeq" id="WP_343955851.1">
    <property type="nucleotide sequence ID" value="NZ_BAAAMN010000007.1"/>
</dbReference>
<keyword evidence="1" id="KW-0812">Transmembrane</keyword>
<feature type="transmembrane region" description="Helical" evidence="1">
    <location>
        <begin position="156"/>
        <end position="181"/>
    </location>
</feature>
<proteinExistence type="predicted"/>
<feature type="transmembrane region" description="Helical" evidence="1">
    <location>
        <begin position="73"/>
        <end position="94"/>
    </location>
</feature>
<dbReference type="EMBL" id="BAAAMN010000007">
    <property type="protein sequence ID" value="GAA2026890.1"/>
    <property type="molecule type" value="Genomic_DNA"/>
</dbReference>
<keyword evidence="1" id="KW-0472">Membrane</keyword>
<reference evidence="3" key="1">
    <citation type="journal article" date="2019" name="Int. J. Syst. Evol. Microbiol.">
        <title>The Global Catalogue of Microorganisms (GCM) 10K type strain sequencing project: providing services to taxonomists for standard genome sequencing and annotation.</title>
        <authorList>
            <consortium name="The Broad Institute Genomics Platform"/>
            <consortium name="The Broad Institute Genome Sequencing Center for Infectious Disease"/>
            <person name="Wu L."/>
            <person name="Ma J."/>
        </authorList>
    </citation>
    <scope>NUCLEOTIDE SEQUENCE [LARGE SCALE GENOMIC DNA]</scope>
    <source>
        <strain evidence="3">JCM 13595</strain>
    </source>
</reference>
<keyword evidence="3" id="KW-1185">Reference proteome</keyword>
<organism evidence="2 3">
    <name type="scientific">Yaniella flava</name>
    <dbReference type="NCBI Taxonomy" id="287930"/>
    <lineage>
        <taxon>Bacteria</taxon>
        <taxon>Bacillati</taxon>
        <taxon>Actinomycetota</taxon>
        <taxon>Actinomycetes</taxon>
        <taxon>Micrococcales</taxon>
        <taxon>Micrococcaceae</taxon>
        <taxon>Yaniella</taxon>
    </lineage>
</organism>
<protein>
    <recommendedName>
        <fullName evidence="4">DUF308 domain-containing protein</fullName>
    </recommendedName>
</protein>
<feature type="transmembrane region" description="Helical" evidence="1">
    <location>
        <begin position="100"/>
        <end position="121"/>
    </location>
</feature>
<feature type="transmembrane region" description="Helical" evidence="1">
    <location>
        <begin position="133"/>
        <end position="150"/>
    </location>
</feature>
<gene>
    <name evidence="2" type="ORF">GCM10009720_03210</name>
</gene>
<evidence type="ECO:0000256" key="1">
    <source>
        <dbReference type="SAM" id="Phobius"/>
    </source>
</evidence>
<dbReference type="Proteomes" id="UP001501461">
    <property type="component" value="Unassembled WGS sequence"/>
</dbReference>
<name>A0ABP5FL30_9MICC</name>
<evidence type="ECO:0000313" key="3">
    <source>
        <dbReference type="Proteomes" id="UP001501461"/>
    </source>
</evidence>
<keyword evidence="1" id="KW-1133">Transmembrane helix</keyword>
<feature type="transmembrane region" description="Helical" evidence="1">
    <location>
        <begin position="12"/>
        <end position="34"/>
    </location>
</feature>
<sequence>MSQKIDLDITSVIYRPVLIRAGVAALFGIATFLFQEPSDAVVNYGSAIFFLFSGSAMWEYLRRDPVPEGMRSPLSLIAAIWMLTALTLVGLQLGDVSATVTWITIAAGLGVGGIAEVWAWTWRKSFAPARDHLIAGIVGIITAGLLAAMQDLDYHRIFGIAGTYALVVAVLFAITGIGYWLDTRKAVKEDGYQPPAP</sequence>
<feature type="transmembrane region" description="Helical" evidence="1">
    <location>
        <begin position="40"/>
        <end position="61"/>
    </location>
</feature>
<accession>A0ABP5FL30</accession>
<comment type="caution">
    <text evidence="2">The sequence shown here is derived from an EMBL/GenBank/DDBJ whole genome shotgun (WGS) entry which is preliminary data.</text>
</comment>
<evidence type="ECO:0008006" key="4">
    <source>
        <dbReference type="Google" id="ProtNLM"/>
    </source>
</evidence>